<protein>
    <submittedName>
        <fullName evidence="2">Uncharacterized protein</fullName>
    </submittedName>
</protein>
<feature type="region of interest" description="Disordered" evidence="1">
    <location>
        <begin position="179"/>
        <end position="274"/>
    </location>
</feature>
<evidence type="ECO:0000256" key="1">
    <source>
        <dbReference type="SAM" id="MobiDB-lite"/>
    </source>
</evidence>
<dbReference type="AlphaFoldDB" id="A0A8X7SU46"/>
<evidence type="ECO:0000313" key="3">
    <source>
        <dbReference type="Proteomes" id="UP000077684"/>
    </source>
</evidence>
<feature type="compositionally biased region" description="Low complexity" evidence="1">
    <location>
        <begin position="189"/>
        <end position="206"/>
    </location>
</feature>
<name>A0A8X7SU46_9BASI</name>
<sequence length="274" mass="26995">MAKQLIAASGSVATASAPRSSVDIYTASGRPSGQAGTGSSAGLPANTEVGRNTSANSGTPAHADTNSGGAGLPNQDSTSGQAGPSTTTAASGPNPAQGYSAIVNALRQLRALQGSPMPGTPSGNETDKMLNADAAPGATVSAVAQPPAKVTDCCIYLEADVEDEDEDEKWQADLMRQATQGVDGAGTTSSAPVASAPVVSAEPMSAQQTLAPGLAGPGTTSAAHPLATVQEVHSRQSSAIPSQAGDLLTRSGDSGMALDQAARGSAPTRTDRTT</sequence>
<dbReference type="EMBL" id="LWDE02001215">
    <property type="protein sequence ID" value="KAE8242104.1"/>
    <property type="molecule type" value="Genomic_DNA"/>
</dbReference>
<evidence type="ECO:0000313" key="2">
    <source>
        <dbReference type="EMBL" id="KAE8242104.1"/>
    </source>
</evidence>
<feature type="region of interest" description="Disordered" evidence="1">
    <location>
        <begin position="1"/>
        <end position="98"/>
    </location>
</feature>
<proteinExistence type="predicted"/>
<feature type="compositionally biased region" description="Polar residues" evidence="1">
    <location>
        <begin position="74"/>
        <end position="91"/>
    </location>
</feature>
<gene>
    <name evidence="2" type="ORF">A4X06_0g7236</name>
</gene>
<accession>A0A8X7SU46</accession>
<organism evidence="2 3">
    <name type="scientific">Tilletia controversa</name>
    <name type="common">dwarf bunt fungus</name>
    <dbReference type="NCBI Taxonomy" id="13291"/>
    <lineage>
        <taxon>Eukaryota</taxon>
        <taxon>Fungi</taxon>
        <taxon>Dikarya</taxon>
        <taxon>Basidiomycota</taxon>
        <taxon>Ustilaginomycotina</taxon>
        <taxon>Exobasidiomycetes</taxon>
        <taxon>Tilletiales</taxon>
        <taxon>Tilletiaceae</taxon>
        <taxon>Tilletia</taxon>
    </lineage>
</organism>
<reference evidence="2" key="2">
    <citation type="journal article" date="2019" name="IMA Fungus">
        <title>Genome sequencing and comparison of five Tilletia species to identify candidate genes for the detection of regulated species infecting wheat.</title>
        <authorList>
            <person name="Nguyen H.D.T."/>
            <person name="Sultana T."/>
            <person name="Kesanakurti P."/>
            <person name="Hambleton S."/>
        </authorList>
    </citation>
    <scope>NUCLEOTIDE SEQUENCE</scope>
    <source>
        <strain evidence="2">DAOMC 236426</strain>
    </source>
</reference>
<reference evidence="2" key="1">
    <citation type="submission" date="2016-04" db="EMBL/GenBank/DDBJ databases">
        <authorList>
            <person name="Nguyen H.D."/>
            <person name="Samba Siva P."/>
            <person name="Cullis J."/>
            <person name="Levesque C.A."/>
            <person name="Hambleton S."/>
        </authorList>
    </citation>
    <scope>NUCLEOTIDE SEQUENCE</scope>
    <source>
        <strain evidence="2">DAOMC 236426</strain>
    </source>
</reference>
<keyword evidence="3" id="KW-1185">Reference proteome</keyword>
<dbReference type="Proteomes" id="UP000077684">
    <property type="component" value="Unassembled WGS sequence"/>
</dbReference>
<comment type="caution">
    <text evidence="2">The sequence shown here is derived from an EMBL/GenBank/DDBJ whole genome shotgun (WGS) entry which is preliminary data.</text>
</comment>
<feature type="compositionally biased region" description="Polar residues" evidence="1">
    <location>
        <begin position="49"/>
        <end position="67"/>
    </location>
</feature>